<comment type="caution">
    <text evidence="2">The sequence shown here is derived from an EMBL/GenBank/DDBJ whole genome shotgun (WGS) entry which is preliminary data.</text>
</comment>
<evidence type="ECO:0000259" key="1">
    <source>
        <dbReference type="Pfam" id="PF01656"/>
    </source>
</evidence>
<dbReference type="Pfam" id="PF01656">
    <property type="entry name" value="CbiA"/>
    <property type="match status" value="1"/>
</dbReference>
<accession>A0A418W021</accession>
<dbReference type="Gene3D" id="3.40.50.300">
    <property type="entry name" value="P-loop containing nucleotide triphosphate hydrolases"/>
    <property type="match status" value="1"/>
</dbReference>
<protein>
    <submittedName>
        <fullName evidence="2">ParA family protein</fullName>
    </submittedName>
</protein>
<dbReference type="CDD" id="cd02042">
    <property type="entry name" value="ParAB_family"/>
    <property type="match status" value="1"/>
</dbReference>
<reference evidence="2 3" key="1">
    <citation type="submission" date="2018-09" db="EMBL/GenBank/DDBJ databases">
        <authorList>
            <person name="Zhu H."/>
        </authorList>
    </citation>
    <scope>NUCLEOTIDE SEQUENCE [LARGE SCALE GENOMIC DNA]</scope>
    <source>
        <strain evidence="2 3">K2W22B-5</strain>
    </source>
</reference>
<gene>
    <name evidence="2" type="ORF">D3877_01415</name>
</gene>
<proteinExistence type="predicted"/>
<name>A0A418W021_9PROT</name>
<dbReference type="Proteomes" id="UP000283458">
    <property type="component" value="Unassembled WGS sequence"/>
</dbReference>
<dbReference type="EMBL" id="QYUL01000001">
    <property type="protein sequence ID" value="RJF83367.1"/>
    <property type="molecule type" value="Genomic_DNA"/>
</dbReference>
<dbReference type="SUPFAM" id="SSF52540">
    <property type="entry name" value="P-loop containing nucleoside triphosphate hydrolases"/>
    <property type="match status" value="1"/>
</dbReference>
<dbReference type="InterPro" id="IPR027417">
    <property type="entry name" value="P-loop_NTPase"/>
</dbReference>
<dbReference type="PANTHER" id="PTHR13696">
    <property type="entry name" value="P-LOOP CONTAINING NUCLEOSIDE TRIPHOSPHATE HYDROLASE"/>
    <property type="match status" value="1"/>
</dbReference>
<organism evidence="2 3">
    <name type="scientific">Azospirillum cavernae</name>
    <dbReference type="NCBI Taxonomy" id="2320860"/>
    <lineage>
        <taxon>Bacteria</taxon>
        <taxon>Pseudomonadati</taxon>
        <taxon>Pseudomonadota</taxon>
        <taxon>Alphaproteobacteria</taxon>
        <taxon>Rhodospirillales</taxon>
        <taxon>Azospirillaceae</taxon>
        <taxon>Azospirillum</taxon>
    </lineage>
</organism>
<sequence length="232" mass="23804">MSGKIIAVGNLKGGTGKSTVAINLACALRNGGKATVAVVDADGQGTASDWGAKGQLGLTVHALPFEETQGTGHGASHANGVESGGTANWGAEVDRLKADHDFVVIDLPPQLSDAILNALVAANLFVVPVTASGADLKATTKAIELLQRARALRDDGRPACLLVPSRVDRRTAAGKEIEAVLHDFGEPVAPAIGQRTAHVDAFTAGEWVGSYAPRSAAHGEIEVLAAIVKRVK</sequence>
<dbReference type="PIRSF" id="PIRSF009320">
    <property type="entry name" value="Nuc_binding_HP_1000"/>
    <property type="match status" value="1"/>
</dbReference>
<keyword evidence="3" id="KW-1185">Reference proteome</keyword>
<evidence type="ECO:0000313" key="3">
    <source>
        <dbReference type="Proteomes" id="UP000283458"/>
    </source>
</evidence>
<dbReference type="OrthoDB" id="9804460at2"/>
<feature type="domain" description="CobQ/CobB/MinD/ParA nucleotide binding" evidence="1">
    <location>
        <begin position="6"/>
        <end position="199"/>
    </location>
</feature>
<dbReference type="AlphaFoldDB" id="A0A418W021"/>
<dbReference type="RefSeq" id="WP_119829011.1">
    <property type="nucleotide sequence ID" value="NZ_QYUL01000001.1"/>
</dbReference>
<evidence type="ECO:0000313" key="2">
    <source>
        <dbReference type="EMBL" id="RJF83367.1"/>
    </source>
</evidence>
<dbReference type="PANTHER" id="PTHR13696:SF96">
    <property type="entry name" value="COBQ_COBB_MIND_PARA NUCLEOTIDE BINDING DOMAIN-CONTAINING PROTEIN"/>
    <property type="match status" value="1"/>
</dbReference>
<dbReference type="InterPro" id="IPR050678">
    <property type="entry name" value="DNA_Partitioning_ATPase"/>
</dbReference>
<dbReference type="InterPro" id="IPR002586">
    <property type="entry name" value="CobQ/CobB/MinD/ParA_Nub-bd_dom"/>
</dbReference>